<feature type="domain" description="PepSY" evidence="2">
    <location>
        <begin position="45"/>
        <end position="103"/>
    </location>
</feature>
<keyword evidence="4" id="KW-1185">Reference proteome</keyword>
<organism evidence="3 4">
    <name type="scientific">Flintibacter hominis</name>
    <dbReference type="NCBI Taxonomy" id="2763048"/>
    <lineage>
        <taxon>Bacteria</taxon>
        <taxon>Bacillati</taxon>
        <taxon>Bacillota</taxon>
        <taxon>Clostridia</taxon>
        <taxon>Eubacteriales</taxon>
        <taxon>Flintibacter</taxon>
    </lineage>
</organism>
<evidence type="ECO:0000313" key="4">
    <source>
        <dbReference type="Proteomes" id="UP000628736"/>
    </source>
</evidence>
<feature type="domain" description="PepSY" evidence="2">
    <location>
        <begin position="202"/>
        <end position="260"/>
    </location>
</feature>
<reference evidence="3" key="1">
    <citation type="submission" date="2020-08" db="EMBL/GenBank/DDBJ databases">
        <title>Genome public.</title>
        <authorList>
            <person name="Liu C."/>
            <person name="Sun Q."/>
        </authorList>
    </citation>
    <scope>NUCLEOTIDE SEQUENCE</scope>
    <source>
        <strain evidence="3">NSJ-23</strain>
    </source>
</reference>
<feature type="signal peptide" evidence="1">
    <location>
        <begin position="1"/>
        <end position="31"/>
    </location>
</feature>
<name>A0A8J6MC63_9FIRM</name>
<keyword evidence="1" id="KW-0732">Signal</keyword>
<dbReference type="Gene3D" id="3.10.450.40">
    <property type="match status" value="3"/>
</dbReference>
<evidence type="ECO:0000313" key="3">
    <source>
        <dbReference type="EMBL" id="MBC5721506.1"/>
    </source>
</evidence>
<protein>
    <submittedName>
        <fullName evidence="3">PepSY domain-containing protein</fullName>
    </submittedName>
</protein>
<accession>A0A8J6MC63</accession>
<dbReference type="AlphaFoldDB" id="A0A8J6MC63"/>
<feature type="domain" description="PepSY" evidence="2">
    <location>
        <begin position="124"/>
        <end position="184"/>
    </location>
</feature>
<sequence length="265" mass="29573">MKKTFSKTLVGCAAAVMVTGALLTPVMGANASRPWQTADTDFIGRSRAEEIALDHAGIEASQLSWIHVKLDHDHGRVEYDVEFFSGNKEYDYEIDATSGDILSFDYDVEWYMGVGTPAQASGDIGAEEAKVIALDHAGVKAKDTVFLYAELDYDDGLRVYDVEFFSENKEYDYKIDAATGEILGFDYDIEWYTISTTDSDYIGEAKAKQIVEQAAGTTGVYTDFKLEVDDGRVLYEGEMRSGWMEYEFEIDAVTGAIIDWEADWD</sequence>
<evidence type="ECO:0000256" key="1">
    <source>
        <dbReference type="SAM" id="SignalP"/>
    </source>
</evidence>
<dbReference type="Proteomes" id="UP000628736">
    <property type="component" value="Unassembled WGS sequence"/>
</dbReference>
<proteinExistence type="predicted"/>
<gene>
    <name evidence="3" type="ORF">H8S11_01520</name>
</gene>
<dbReference type="EMBL" id="JACOPO010000001">
    <property type="protein sequence ID" value="MBC5721506.1"/>
    <property type="molecule type" value="Genomic_DNA"/>
</dbReference>
<dbReference type="Pfam" id="PF03413">
    <property type="entry name" value="PepSY"/>
    <property type="match status" value="3"/>
</dbReference>
<evidence type="ECO:0000259" key="2">
    <source>
        <dbReference type="Pfam" id="PF03413"/>
    </source>
</evidence>
<feature type="chain" id="PRO_5035277372" evidence="1">
    <location>
        <begin position="32"/>
        <end position="265"/>
    </location>
</feature>
<dbReference type="RefSeq" id="WP_186851938.1">
    <property type="nucleotide sequence ID" value="NZ_JACOPO010000001.1"/>
</dbReference>
<dbReference type="InterPro" id="IPR025711">
    <property type="entry name" value="PepSY"/>
</dbReference>
<comment type="caution">
    <text evidence="3">The sequence shown here is derived from an EMBL/GenBank/DDBJ whole genome shotgun (WGS) entry which is preliminary data.</text>
</comment>